<dbReference type="Proteomes" id="UP000799539">
    <property type="component" value="Unassembled WGS sequence"/>
</dbReference>
<evidence type="ECO:0000313" key="1">
    <source>
        <dbReference type="EMBL" id="KAF2209874.1"/>
    </source>
</evidence>
<reference evidence="1" key="1">
    <citation type="journal article" date="2020" name="Stud. Mycol.">
        <title>101 Dothideomycetes genomes: a test case for predicting lifestyles and emergence of pathogens.</title>
        <authorList>
            <person name="Haridas S."/>
            <person name="Albert R."/>
            <person name="Binder M."/>
            <person name="Bloem J."/>
            <person name="Labutti K."/>
            <person name="Salamov A."/>
            <person name="Andreopoulos B."/>
            <person name="Baker S."/>
            <person name="Barry K."/>
            <person name="Bills G."/>
            <person name="Bluhm B."/>
            <person name="Cannon C."/>
            <person name="Castanera R."/>
            <person name="Culley D."/>
            <person name="Daum C."/>
            <person name="Ezra D."/>
            <person name="Gonzalez J."/>
            <person name="Henrissat B."/>
            <person name="Kuo A."/>
            <person name="Liang C."/>
            <person name="Lipzen A."/>
            <person name="Lutzoni F."/>
            <person name="Magnuson J."/>
            <person name="Mondo S."/>
            <person name="Nolan M."/>
            <person name="Ohm R."/>
            <person name="Pangilinan J."/>
            <person name="Park H.-J."/>
            <person name="Ramirez L."/>
            <person name="Alfaro M."/>
            <person name="Sun H."/>
            <person name="Tritt A."/>
            <person name="Yoshinaga Y."/>
            <person name="Zwiers L.-H."/>
            <person name="Turgeon B."/>
            <person name="Goodwin S."/>
            <person name="Spatafora J."/>
            <person name="Crous P."/>
            <person name="Grigoriev I."/>
        </authorList>
    </citation>
    <scope>NUCLEOTIDE SEQUENCE</scope>
    <source>
        <strain evidence="1">SCOH1-5</strain>
    </source>
</reference>
<accession>A0A6A6F901</accession>
<dbReference type="OrthoDB" id="3643184at2759"/>
<organism evidence="1 2">
    <name type="scientific">Cercospora zeae-maydis SCOH1-5</name>
    <dbReference type="NCBI Taxonomy" id="717836"/>
    <lineage>
        <taxon>Eukaryota</taxon>
        <taxon>Fungi</taxon>
        <taxon>Dikarya</taxon>
        <taxon>Ascomycota</taxon>
        <taxon>Pezizomycotina</taxon>
        <taxon>Dothideomycetes</taxon>
        <taxon>Dothideomycetidae</taxon>
        <taxon>Mycosphaerellales</taxon>
        <taxon>Mycosphaerellaceae</taxon>
        <taxon>Cercospora</taxon>
    </lineage>
</organism>
<sequence length="383" mass="43072">MYLPATHVLARVDTRPSLAPDLKARAERVAPALYPLQAATKTSDQQYLTHTPDFLSPTTATVITMSLSLDTSSPAAVAPSDGVCHFDKLPQELLIMICDLAYGYPAAKCVISKKQWKMEREELAKTGELDSLPPYQHHTDRFLVSKRFFLGAIEAYIKSQHLDTTRRLLFRVSHCITVNVAFQSFARSIKTYSFSAHQLQEFSSLRDVEIVVYDFNCTRETGSTKYPWLHVLQDEDFANLDLVRDLRTLRGLNKFKLNGLHCDYANTETKRQMWEKNISALQSYLMPVVTAPKLQSIRAKPTDDTGMRTLHRGSRVSGIGCKPSLVAGNLAAATYQQTVFDTSMVTRVMSLETDQLSCWLGRVLRQYPELVSLLEDAGSAIVR</sequence>
<dbReference type="AlphaFoldDB" id="A0A6A6F901"/>
<protein>
    <submittedName>
        <fullName evidence="1">Uncharacterized protein</fullName>
    </submittedName>
</protein>
<proteinExistence type="predicted"/>
<evidence type="ECO:0000313" key="2">
    <source>
        <dbReference type="Proteomes" id="UP000799539"/>
    </source>
</evidence>
<keyword evidence="2" id="KW-1185">Reference proteome</keyword>
<dbReference type="EMBL" id="ML992684">
    <property type="protein sequence ID" value="KAF2209874.1"/>
    <property type="molecule type" value="Genomic_DNA"/>
</dbReference>
<name>A0A6A6F901_9PEZI</name>
<gene>
    <name evidence="1" type="ORF">CERZMDRAFT_99932</name>
</gene>